<feature type="transmembrane region" description="Helical" evidence="1">
    <location>
        <begin position="20"/>
        <end position="39"/>
    </location>
</feature>
<reference evidence="2" key="1">
    <citation type="journal article" date="2016" name="Sci. Rep.">
        <title>Molecular characterization of firefly nuptial gifts: a multi-omics approach sheds light on postcopulatory sexual selection.</title>
        <authorList>
            <person name="Al-Wathiqui N."/>
            <person name="Fallon T.R."/>
            <person name="South A."/>
            <person name="Weng J.K."/>
            <person name="Lewis S.M."/>
        </authorList>
    </citation>
    <scope>NUCLEOTIDE SEQUENCE</scope>
</reference>
<dbReference type="EMBL" id="GEZM01025770">
    <property type="protein sequence ID" value="JAV87358.1"/>
    <property type="molecule type" value="Transcribed_RNA"/>
</dbReference>
<keyword evidence="1" id="KW-0472">Membrane</keyword>
<organism evidence="2">
    <name type="scientific">Photinus pyralis</name>
    <name type="common">Common eastern firefly</name>
    <name type="synonym">Lampyris pyralis</name>
    <dbReference type="NCBI Taxonomy" id="7054"/>
    <lineage>
        <taxon>Eukaryota</taxon>
        <taxon>Metazoa</taxon>
        <taxon>Ecdysozoa</taxon>
        <taxon>Arthropoda</taxon>
        <taxon>Hexapoda</taxon>
        <taxon>Insecta</taxon>
        <taxon>Pterygota</taxon>
        <taxon>Neoptera</taxon>
        <taxon>Endopterygota</taxon>
        <taxon>Coleoptera</taxon>
        <taxon>Polyphaga</taxon>
        <taxon>Elateriformia</taxon>
        <taxon>Elateroidea</taxon>
        <taxon>Lampyridae</taxon>
        <taxon>Lampyrinae</taxon>
        <taxon>Photinus</taxon>
    </lineage>
</organism>
<protein>
    <submittedName>
        <fullName evidence="2">Uncharacterized protein</fullName>
    </submittedName>
</protein>
<accession>A0A1Y1MQM8</accession>
<keyword evidence="1" id="KW-0812">Transmembrane</keyword>
<proteinExistence type="predicted"/>
<keyword evidence="1" id="KW-1133">Transmembrane helix</keyword>
<dbReference type="AlphaFoldDB" id="A0A1Y1MQM8"/>
<name>A0A1Y1MQM8_PHOPY</name>
<evidence type="ECO:0000313" key="2">
    <source>
        <dbReference type="EMBL" id="JAV87358.1"/>
    </source>
</evidence>
<sequence>MMREMASGVDSRWKSSTIVNSTGVIVMILLLQISIGLYTHKLLRTIFQKNIHERIRIEKAHLRNELKLNIQKVDFGNHDELQMYRRGRSEDSEEIVKNICTVVRENCMGVTLDDGRMLRPPPADPNIS</sequence>
<evidence type="ECO:0000256" key="1">
    <source>
        <dbReference type="SAM" id="Phobius"/>
    </source>
</evidence>